<organism evidence="2 3">
    <name type="scientific">Rhodocollybia butyracea</name>
    <dbReference type="NCBI Taxonomy" id="206335"/>
    <lineage>
        <taxon>Eukaryota</taxon>
        <taxon>Fungi</taxon>
        <taxon>Dikarya</taxon>
        <taxon>Basidiomycota</taxon>
        <taxon>Agaricomycotina</taxon>
        <taxon>Agaricomycetes</taxon>
        <taxon>Agaricomycetidae</taxon>
        <taxon>Agaricales</taxon>
        <taxon>Marasmiineae</taxon>
        <taxon>Omphalotaceae</taxon>
        <taxon>Rhodocollybia</taxon>
    </lineage>
</organism>
<evidence type="ECO:0000313" key="3">
    <source>
        <dbReference type="Proteomes" id="UP000772434"/>
    </source>
</evidence>
<dbReference type="AlphaFoldDB" id="A0A9P5UG26"/>
<evidence type="ECO:0000256" key="1">
    <source>
        <dbReference type="SAM" id="MobiDB-lite"/>
    </source>
</evidence>
<dbReference type="EMBL" id="JADNRY010000002">
    <property type="protein sequence ID" value="KAF9077881.1"/>
    <property type="molecule type" value="Genomic_DNA"/>
</dbReference>
<keyword evidence="3" id="KW-1185">Reference proteome</keyword>
<dbReference type="OrthoDB" id="2871983at2759"/>
<reference evidence="2" key="1">
    <citation type="submission" date="2020-11" db="EMBL/GenBank/DDBJ databases">
        <authorList>
            <consortium name="DOE Joint Genome Institute"/>
            <person name="Ahrendt S."/>
            <person name="Riley R."/>
            <person name="Andreopoulos W."/>
            <person name="Labutti K."/>
            <person name="Pangilinan J."/>
            <person name="Ruiz-Duenas F.J."/>
            <person name="Barrasa J.M."/>
            <person name="Sanchez-Garcia M."/>
            <person name="Camarero S."/>
            <person name="Miyauchi S."/>
            <person name="Serrano A."/>
            <person name="Linde D."/>
            <person name="Babiker R."/>
            <person name="Drula E."/>
            <person name="Ayuso-Fernandez I."/>
            <person name="Pacheco R."/>
            <person name="Padilla G."/>
            <person name="Ferreira P."/>
            <person name="Barriuso J."/>
            <person name="Kellner H."/>
            <person name="Castanera R."/>
            <person name="Alfaro M."/>
            <person name="Ramirez L."/>
            <person name="Pisabarro A.G."/>
            <person name="Kuo A."/>
            <person name="Tritt A."/>
            <person name="Lipzen A."/>
            <person name="He G."/>
            <person name="Yan M."/>
            <person name="Ng V."/>
            <person name="Cullen D."/>
            <person name="Martin F."/>
            <person name="Rosso M.-N."/>
            <person name="Henrissat B."/>
            <person name="Hibbett D."/>
            <person name="Martinez A.T."/>
            <person name="Grigoriev I.V."/>
        </authorList>
    </citation>
    <scope>NUCLEOTIDE SEQUENCE</scope>
    <source>
        <strain evidence="2">AH 40177</strain>
    </source>
</reference>
<proteinExistence type="predicted"/>
<gene>
    <name evidence="2" type="ORF">BDP27DRAFT_1412806</name>
</gene>
<feature type="compositionally biased region" description="Polar residues" evidence="1">
    <location>
        <begin position="115"/>
        <end position="125"/>
    </location>
</feature>
<feature type="region of interest" description="Disordered" evidence="1">
    <location>
        <begin position="98"/>
        <end position="150"/>
    </location>
</feature>
<sequence length="306" mass="33890">MPADRFISAYDADGRATDFPYPYAANGLPELPKRVVQMQSEYEINLFCAHRLRCKVWYVNPTSSFLCCPNQKNHRCGLYLKIDDIHAPLLQGYCASQTKPSGPYPSPPASRKRPSVNSETNTTPTKRQKKSSKVPESPPLSTTATATSNLPSPYIPKGTYFTSPPWSLRDPFYLTLTMMVQIVSFFTDVKDATVGLKGVLIYDDSKTSFGIFTHLSTVDIAILIQQLRDVLFPGTRAELMRLIQDVPGAGIGKNNEMIGPPPLLATGLTADDPIDVDLEVEVCADCGWEVDSDIHWELCYGMTRDG</sequence>
<feature type="compositionally biased region" description="Low complexity" evidence="1">
    <location>
        <begin position="139"/>
        <end position="150"/>
    </location>
</feature>
<comment type="caution">
    <text evidence="2">The sequence shown here is derived from an EMBL/GenBank/DDBJ whole genome shotgun (WGS) entry which is preliminary data.</text>
</comment>
<dbReference type="Proteomes" id="UP000772434">
    <property type="component" value="Unassembled WGS sequence"/>
</dbReference>
<evidence type="ECO:0000313" key="2">
    <source>
        <dbReference type="EMBL" id="KAF9077881.1"/>
    </source>
</evidence>
<accession>A0A9P5UG26</accession>
<protein>
    <submittedName>
        <fullName evidence="2">Uncharacterized protein</fullName>
    </submittedName>
</protein>
<name>A0A9P5UG26_9AGAR</name>